<evidence type="ECO:0000313" key="1">
    <source>
        <dbReference type="EMBL" id="EEZ71978.1"/>
    </source>
</evidence>
<name>D0W2D1_NEICI</name>
<dbReference type="AlphaFoldDB" id="D0W2D1"/>
<comment type="caution">
    <text evidence="1">The sequence shown here is derived from an EMBL/GenBank/DDBJ whole genome shotgun (WGS) entry which is preliminary data.</text>
</comment>
<proteinExistence type="predicted"/>
<sequence>MAHVGYGLVVGQGMDGRHRAFDDADACAQYFGDGGEAVGGAGGVGNDGHVVGQDAVVYAVNDGRIDIIAARCGNEDFFCAAFQMYFGLFFAGKRAGTFHDQIYAEFFPRQFGRISGGEVGNFVAVDDEVAAVMGYVGVKAAVHGVEFGEVGVGFKAAAGVDGDDLELVLDFIVVDGAQNLAADASVAVDGDFDAHSIVLLWGCGEFWGKL</sequence>
<protein>
    <submittedName>
        <fullName evidence="1">Uncharacterized protein</fullName>
    </submittedName>
</protein>
<dbReference type="Proteomes" id="UP000003294">
    <property type="component" value="Unassembled WGS sequence"/>
</dbReference>
<accession>D0W2D1</accession>
<evidence type="ECO:0000313" key="2">
    <source>
        <dbReference type="Proteomes" id="UP000003294"/>
    </source>
</evidence>
<dbReference type="EMBL" id="ACDY02000004">
    <property type="protein sequence ID" value="EEZ71978.1"/>
    <property type="molecule type" value="Genomic_DNA"/>
</dbReference>
<organism evidence="1 2">
    <name type="scientific">Neisseria cinerea ATCC 14685</name>
    <dbReference type="NCBI Taxonomy" id="546262"/>
    <lineage>
        <taxon>Bacteria</taxon>
        <taxon>Pseudomonadati</taxon>
        <taxon>Pseudomonadota</taxon>
        <taxon>Betaproteobacteria</taxon>
        <taxon>Neisseriales</taxon>
        <taxon>Neisseriaceae</taxon>
        <taxon>Neisseria</taxon>
    </lineage>
</organism>
<gene>
    <name evidence="1" type="ORF">NEICINOT_03810</name>
</gene>
<dbReference type="eggNOG" id="ENOG502ZR3G">
    <property type="taxonomic scope" value="Bacteria"/>
</dbReference>
<reference evidence="1 2" key="1">
    <citation type="submission" date="2009-10" db="EMBL/GenBank/DDBJ databases">
        <authorList>
            <person name="Weinstock G."/>
            <person name="Sodergren E."/>
            <person name="Clifton S."/>
            <person name="Fulton L."/>
            <person name="Fulton B."/>
            <person name="Courtney L."/>
            <person name="Fronick C."/>
            <person name="Harrison M."/>
            <person name="Strong C."/>
            <person name="Farmer C."/>
            <person name="Delahaunty K."/>
            <person name="Markovic C."/>
            <person name="Hall O."/>
            <person name="Minx P."/>
            <person name="Tomlinson C."/>
            <person name="Mitreva M."/>
            <person name="Nelson J."/>
            <person name="Hou S."/>
            <person name="Wollam A."/>
            <person name="Pepin K.H."/>
            <person name="Johnson M."/>
            <person name="Bhonagiri V."/>
            <person name="Nash W.E."/>
            <person name="Warren W."/>
            <person name="Chinwalla A."/>
            <person name="Mardis E.R."/>
            <person name="Wilson R.K."/>
        </authorList>
    </citation>
    <scope>NUCLEOTIDE SEQUENCE [LARGE SCALE GENOMIC DNA]</scope>
    <source>
        <strain evidence="1 2">ATCC 14685</strain>
    </source>
</reference>